<evidence type="ECO:0008006" key="4">
    <source>
        <dbReference type="Google" id="ProtNLM"/>
    </source>
</evidence>
<protein>
    <recommendedName>
        <fullName evidence="4">F-box domain-containing protein</fullName>
    </recommendedName>
</protein>
<keyword evidence="3" id="KW-1185">Reference proteome</keyword>
<dbReference type="Proteomes" id="UP000815677">
    <property type="component" value="Unassembled WGS sequence"/>
</dbReference>
<sequence>MATRLPVELLELIIAQIPARDVATLDNLSLASHHLLVQSRAIRFESLHLRVSDAEYLAQLVSFLDNPETATFPSYVQAIVLRSSPPWLSRTLPKYMHLFPNFTTLRLEDAVGSPEVLGPAFHHARKIVLLMSHRRLAGAVHNLDMDVLLPFKHLKHLVVGVLNPPRDESTTNKASNITMFPLSSRKDRGPRPLKPIPFEYLGNRMYIPIMWARRPPPREVRTLELDCDVDLVDHLSFWDPEITTTNLVAAQTMLKSARFNTAQLTVLSLVCRRADAYEVVRAAGPTLRHLTLIFPHGRALPIAFPQQTEANFGKPLTLRLSSLRLCAVKRTASMVVAFASLVTCLLDDAFPSPLMKTRELELQFGALSEPLESFRPPEDWEIEDDEDEAVDEEEKPEEPEITFLAALRLLDKHLDALPRLEALYLIGPSFWDVVSAPARTMPRCFASGRLKF</sequence>
<gene>
    <name evidence="2" type="ORF">MCHLO_03941</name>
</gene>
<dbReference type="EMBL" id="DF842477">
    <property type="protein sequence ID" value="GAT46409.1"/>
    <property type="molecule type" value="Genomic_DNA"/>
</dbReference>
<name>A0ABQ0L5J0_MYCCL</name>
<organism evidence="2 3">
    <name type="scientific">Mycena chlorophos</name>
    <name type="common">Agaric fungus</name>
    <name type="synonym">Agaricus chlorophos</name>
    <dbReference type="NCBI Taxonomy" id="658473"/>
    <lineage>
        <taxon>Eukaryota</taxon>
        <taxon>Fungi</taxon>
        <taxon>Dikarya</taxon>
        <taxon>Basidiomycota</taxon>
        <taxon>Agaricomycotina</taxon>
        <taxon>Agaricomycetes</taxon>
        <taxon>Agaricomycetidae</taxon>
        <taxon>Agaricales</taxon>
        <taxon>Marasmiineae</taxon>
        <taxon>Mycenaceae</taxon>
        <taxon>Mycena</taxon>
    </lineage>
</organism>
<evidence type="ECO:0000313" key="2">
    <source>
        <dbReference type="EMBL" id="GAT46409.1"/>
    </source>
</evidence>
<evidence type="ECO:0000313" key="3">
    <source>
        <dbReference type="Proteomes" id="UP000815677"/>
    </source>
</evidence>
<reference evidence="2" key="1">
    <citation type="submission" date="2014-09" db="EMBL/GenBank/DDBJ databases">
        <title>Genome sequence of the luminous mushroom Mycena chlorophos for searching fungal bioluminescence genes.</title>
        <authorList>
            <person name="Tanaka Y."/>
            <person name="Kasuga D."/>
            <person name="Oba Y."/>
            <person name="Hase S."/>
            <person name="Sato K."/>
            <person name="Oba Y."/>
            <person name="Sakakibara Y."/>
        </authorList>
    </citation>
    <scope>NUCLEOTIDE SEQUENCE</scope>
</reference>
<feature type="compositionally biased region" description="Acidic residues" evidence="1">
    <location>
        <begin position="379"/>
        <end position="398"/>
    </location>
</feature>
<feature type="region of interest" description="Disordered" evidence="1">
    <location>
        <begin position="376"/>
        <end position="398"/>
    </location>
</feature>
<evidence type="ECO:0000256" key="1">
    <source>
        <dbReference type="SAM" id="MobiDB-lite"/>
    </source>
</evidence>
<accession>A0ABQ0L5J0</accession>
<proteinExistence type="predicted"/>